<feature type="signal peptide" evidence="2">
    <location>
        <begin position="1"/>
        <end position="17"/>
    </location>
</feature>
<organism evidence="3 4">
    <name type="scientific">Cupriavidus malaysiensis</name>
    <dbReference type="NCBI Taxonomy" id="367825"/>
    <lineage>
        <taxon>Bacteria</taxon>
        <taxon>Pseudomonadati</taxon>
        <taxon>Pseudomonadota</taxon>
        <taxon>Betaproteobacteria</taxon>
        <taxon>Burkholderiales</taxon>
        <taxon>Burkholderiaceae</taxon>
        <taxon>Cupriavidus</taxon>
    </lineage>
</organism>
<feature type="chain" id="PRO_5045708675" description="DUF3761 domain-containing protein" evidence="2">
    <location>
        <begin position="18"/>
        <end position="156"/>
    </location>
</feature>
<keyword evidence="2" id="KW-0732">Signal</keyword>
<feature type="region of interest" description="Disordered" evidence="1">
    <location>
        <begin position="57"/>
        <end position="110"/>
    </location>
</feature>
<protein>
    <recommendedName>
        <fullName evidence="5">DUF3761 domain-containing protein</fullName>
    </recommendedName>
</protein>
<evidence type="ECO:0000313" key="3">
    <source>
        <dbReference type="EMBL" id="AOZ10730.1"/>
    </source>
</evidence>
<accession>A0ABN4TY57</accession>
<dbReference type="Proteomes" id="UP000177515">
    <property type="component" value="Chromosome 2"/>
</dbReference>
<gene>
    <name evidence="3" type="ORF">BKK80_23345</name>
</gene>
<dbReference type="EMBL" id="CP017755">
    <property type="protein sequence ID" value="AOZ10730.1"/>
    <property type="molecule type" value="Genomic_DNA"/>
</dbReference>
<name>A0ABN4TY57_9BURK</name>
<sequence length="156" mass="14964">MLAALLFAAAGGQAVLAQGAPAAGQAPTGTCKDGSSYYGASKHGACAHHGGVKDWYGASAPKASGAAPAPAAAAPAAPAAPAPAAAAPAPAAKPAAKAMPAAAPGGGPGQVWANTDSKVYHCPGTKWYGRTKHGQYMSESQATSQGFKADHGKACG</sequence>
<reference evidence="3 4" key="1">
    <citation type="submission" date="2016-10" db="EMBL/GenBank/DDBJ databases">
        <title>Complete genome sequences of three Cupriavidus strains isolated from various Malaysian environments.</title>
        <authorList>
            <person name="Abdullah A.A.-A."/>
            <person name="Shafie N.A.H."/>
            <person name="Lau N.S."/>
        </authorList>
    </citation>
    <scope>NUCLEOTIDE SEQUENCE [LARGE SCALE GENOMIC DNA]</scope>
    <source>
        <strain evidence="3 4">USMAA1020</strain>
    </source>
</reference>
<evidence type="ECO:0000256" key="2">
    <source>
        <dbReference type="SAM" id="SignalP"/>
    </source>
</evidence>
<evidence type="ECO:0008006" key="5">
    <source>
        <dbReference type="Google" id="ProtNLM"/>
    </source>
</evidence>
<proteinExistence type="predicted"/>
<keyword evidence="4" id="KW-1185">Reference proteome</keyword>
<evidence type="ECO:0000256" key="1">
    <source>
        <dbReference type="SAM" id="MobiDB-lite"/>
    </source>
</evidence>
<evidence type="ECO:0000313" key="4">
    <source>
        <dbReference type="Proteomes" id="UP000177515"/>
    </source>
</evidence>
<feature type="compositionally biased region" description="Low complexity" evidence="1">
    <location>
        <begin position="57"/>
        <end position="103"/>
    </location>
</feature>